<keyword evidence="4" id="KW-1185">Reference proteome</keyword>
<gene>
    <name evidence="1" type="ORF">BJG266_LOCUS18811</name>
    <name evidence="2" type="ORF">QVE165_LOCUS23846</name>
    <name evidence="3" type="ORF">QVE165_LOCUS34032</name>
</gene>
<dbReference type="AlphaFoldDB" id="A0A814TUI7"/>
<dbReference type="OrthoDB" id="10131735at2759"/>
<evidence type="ECO:0000313" key="2">
    <source>
        <dbReference type="EMBL" id="CAF1166133.1"/>
    </source>
</evidence>
<evidence type="ECO:0000313" key="1">
    <source>
        <dbReference type="EMBL" id="CAF1054586.1"/>
    </source>
</evidence>
<accession>A0A814TUI7</accession>
<proteinExistence type="predicted"/>
<comment type="caution">
    <text evidence="2">The sequence shown here is derived from an EMBL/GenBank/DDBJ whole genome shotgun (WGS) entry which is preliminary data.</text>
</comment>
<dbReference type="EMBL" id="CAJNOM010000317">
    <property type="protein sequence ID" value="CAF1351750.1"/>
    <property type="molecule type" value="Genomic_DNA"/>
</dbReference>
<dbReference type="Proteomes" id="UP000663877">
    <property type="component" value="Unassembled WGS sequence"/>
</dbReference>
<sequence length="91" mass="9059">MFGSHLLHHHHIPHAGFTGYSGGNFAAPSGFNGSFAGPTGFAGSFPQPTGFTGGLTAPTAFPNSGFSGLSFGGGGNNFPAGFGSPYGYSPF</sequence>
<dbReference type="EMBL" id="CAJNOM010000164">
    <property type="protein sequence ID" value="CAF1166133.1"/>
    <property type="molecule type" value="Genomic_DNA"/>
</dbReference>
<dbReference type="Proteomes" id="UP000663832">
    <property type="component" value="Unassembled WGS sequence"/>
</dbReference>
<name>A0A814TUI7_9BILA</name>
<reference evidence="2" key="1">
    <citation type="submission" date="2021-02" db="EMBL/GenBank/DDBJ databases">
        <authorList>
            <person name="Nowell W R."/>
        </authorList>
    </citation>
    <scope>NUCLEOTIDE SEQUENCE</scope>
</reference>
<organism evidence="2 4">
    <name type="scientific">Adineta steineri</name>
    <dbReference type="NCBI Taxonomy" id="433720"/>
    <lineage>
        <taxon>Eukaryota</taxon>
        <taxon>Metazoa</taxon>
        <taxon>Spiralia</taxon>
        <taxon>Gnathifera</taxon>
        <taxon>Rotifera</taxon>
        <taxon>Eurotatoria</taxon>
        <taxon>Bdelloidea</taxon>
        <taxon>Adinetida</taxon>
        <taxon>Adinetidae</taxon>
        <taxon>Adineta</taxon>
    </lineage>
</organism>
<evidence type="ECO:0000313" key="3">
    <source>
        <dbReference type="EMBL" id="CAF1351750.1"/>
    </source>
</evidence>
<protein>
    <submittedName>
        <fullName evidence="2">Uncharacterized protein</fullName>
    </submittedName>
</protein>
<dbReference type="EMBL" id="CAJNOI010000098">
    <property type="protein sequence ID" value="CAF1054586.1"/>
    <property type="molecule type" value="Genomic_DNA"/>
</dbReference>
<evidence type="ECO:0000313" key="4">
    <source>
        <dbReference type="Proteomes" id="UP000663832"/>
    </source>
</evidence>